<evidence type="ECO:0000313" key="1">
    <source>
        <dbReference type="EMBL" id="QDU59734.1"/>
    </source>
</evidence>
<dbReference type="KEGG" id="knv:Pan216_05660"/>
<dbReference type="GO" id="GO:0004175">
    <property type="term" value="F:endopeptidase activity"/>
    <property type="evidence" value="ECO:0007669"/>
    <property type="project" value="TreeGrafter"/>
</dbReference>
<dbReference type="OrthoDB" id="9808862at2"/>
<dbReference type="EMBL" id="CP036279">
    <property type="protein sequence ID" value="QDU59734.1"/>
    <property type="molecule type" value="Genomic_DNA"/>
</dbReference>
<accession>A0A518AYE1</accession>
<dbReference type="GO" id="GO:0016485">
    <property type="term" value="P:protein processing"/>
    <property type="evidence" value="ECO:0007669"/>
    <property type="project" value="TreeGrafter"/>
</dbReference>
<dbReference type="AlphaFoldDB" id="A0A518AYE1"/>
<dbReference type="GO" id="GO:0008047">
    <property type="term" value="F:enzyme activator activity"/>
    <property type="evidence" value="ECO:0007669"/>
    <property type="project" value="InterPro"/>
</dbReference>
<keyword evidence="1" id="KW-0645">Protease</keyword>
<name>A0A518AYE1_9BACT</name>
<protein>
    <submittedName>
        <fullName evidence="1">Hydrogenase 3 maturation protease</fullName>
    </submittedName>
</protein>
<dbReference type="InterPro" id="IPR023430">
    <property type="entry name" value="Pept_HybD-like_dom_sf"/>
</dbReference>
<evidence type="ECO:0000313" key="2">
    <source>
        <dbReference type="Proteomes" id="UP000317093"/>
    </source>
</evidence>
<reference evidence="1 2" key="1">
    <citation type="submission" date="2019-02" db="EMBL/GenBank/DDBJ databases">
        <title>Deep-cultivation of Planctomycetes and their phenomic and genomic characterization uncovers novel biology.</title>
        <authorList>
            <person name="Wiegand S."/>
            <person name="Jogler M."/>
            <person name="Boedeker C."/>
            <person name="Pinto D."/>
            <person name="Vollmers J."/>
            <person name="Rivas-Marin E."/>
            <person name="Kohn T."/>
            <person name="Peeters S.H."/>
            <person name="Heuer A."/>
            <person name="Rast P."/>
            <person name="Oberbeckmann S."/>
            <person name="Bunk B."/>
            <person name="Jeske O."/>
            <person name="Meyerdierks A."/>
            <person name="Storesund J.E."/>
            <person name="Kallscheuer N."/>
            <person name="Luecker S."/>
            <person name="Lage O.M."/>
            <person name="Pohl T."/>
            <person name="Merkel B.J."/>
            <person name="Hornburger P."/>
            <person name="Mueller R.-W."/>
            <person name="Bruemmer F."/>
            <person name="Labrenz M."/>
            <person name="Spormann A.M."/>
            <person name="Op den Camp H."/>
            <person name="Overmann J."/>
            <person name="Amann R."/>
            <person name="Jetten M.S.M."/>
            <person name="Mascher T."/>
            <person name="Medema M.H."/>
            <person name="Devos D.P."/>
            <person name="Kaster A.-K."/>
            <person name="Ovreas L."/>
            <person name="Rohde M."/>
            <person name="Galperin M.Y."/>
            <person name="Jogler C."/>
        </authorList>
    </citation>
    <scope>NUCLEOTIDE SEQUENCE [LARGE SCALE GENOMIC DNA]</scope>
    <source>
        <strain evidence="1 2">Pan216</strain>
    </source>
</reference>
<gene>
    <name evidence="1" type="ORF">Pan216_05660</name>
</gene>
<dbReference type="SUPFAM" id="SSF53163">
    <property type="entry name" value="HybD-like"/>
    <property type="match status" value="1"/>
</dbReference>
<dbReference type="InterPro" id="IPR000671">
    <property type="entry name" value="Peptidase_A31"/>
</dbReference>
<proteinExistence type="predicted"/>
<dbReference type="Gene3D" id="3.40.50.1450">
    <property type="entry name" value="HybD-like"/>
    <property type="match status" value="1"/>
</dbReference>
<keyword evidence="2" id="KW-1185">Reference proteome</keyword>
<dbReference type="PANTHER" id="PTHR30302">
    <property type="entry name" value="HYDROGENASE 1 MATURATION PROTEASE"/>
    <property type="match status" value="1"/>
</dbReference>
<dbReference type="PANTHER" id="PTHR30302:SF5">
    <property type="entry name" value="SLR1876 PROTEIN"/>
    <property type="match status" value="1"/>
</dbReference>
<keyword evidence="1" id="KW-0378">Hydrolase</keyword>
<dbReference type="NCBIfam" id="TIGR00072">
    <property type="entry name" value="hydrog_prot"/>
    <property type="match status" value="1"/>
</dbReference>
<dbReference type="Proteomes" id="UP000317093">
    <property type="component" value="Chromosome"/>
</dbReference>
<organism evidence="1 2">
    <name type="scientific">Kolteria novifilia</name>
    <dbReference type="NCBI Taxonomy" id="2527975"/>
    <lineage>
        <taxon>Bacteria</taxon>
        <taxon>Pseudomonadati</taxon>
        <taxon>Planctomycetota</taxon>
        <taxon>Planctomycetia</taxon>
        <taxon>Kolteriales</taxon>
        <taxon>Kolteriaceae</taxon>
        <taxon>Kolteria</taxon>
    </lineage>
</organism>
<dbReference type="CDD" id="cd06066">
    <property type="entry name" value="H2MP_NAD-link-bidir"/>
    <property type="match status" value="1"/>
</dbReference>
<sequence>MERWSTSSQALEMVMPDEPSRGPAVVVIGIGNPLRGDDGAGIIAAEAILARELLGGVEVVIQQQLTPELALVIEPARLVLFIDADLEGPPGSIKIQRVRPRPSSDPLLGHHQDPAATLAWCESLYGTAPQGLLFTISGSKFEMGDEMSLPVQRAVGRLADRLAPRLRRWSE</sequence>